<dbReference type="EMBL" id="JACHNE010000001">
    <property type="protein sequence ID" value="MBB5795527.1"/>
    <property type="molecule type" value="Genomic_DNA"/>
</dbReference>
<reference evidence="1 2" key="1">
    <citation type="submission" date="2020-08" db="EMBL/GenBank/DDBJ databases">
        <title>Sequencing the genomes of 1000 actinobacteria strains.</title>
        <authorList>
            <person name="Klenk H.-P."/>
        </authorList>
    </citation>
    <scope>NUCLEOTIDE SEQUENCE [LARGE SCALE GENOMIC DNA]</scope>
    <source>
        <strain evidence="1 2">DSM 40084</strain>
    </source>
</reference>
<evidence type="ECO:0000313" key="2">
    <source>
        <dbReference type="Proteomes" id="UP000590647"/>
    </source>
</evidence>
<sequence>MKMTTPNPDHVFDAGWTSDTNLRPLCESVAHFTGYEFDDSDWQAIETALPTTDIDRSDWYDYPLSGRVPLTLFVAADPGFDVVFVRFTGKPDSHTKARIEAALYIFSIWKVT</sequence>
<protein>
    <submittedName>
        <fullName evidence="1">Uncharacterized protein</fullName>
    </submittedName>
</protein>
<accession>A0A7W9H4F8</accession>
<evidence type="ECO:0000313" key="1">
    <source>
        <dbReference type="EMBL" id="MBB5795527.1"/>
    </source>
</evidence>
<keyword evidence="2" id="KW-1185">Reference proteome</keyword>
<name>A0A7W9H4F8_9ACTN</name>
<organism evidence="1 2">
    <name type="scientific">Streptomyces caelestis</name>
    <dbReference type="NCBI Taxonomy" id="36816"/>
    <lineage>
        <taxon>Bacteria</taxon>
        <taxon>Bacillati</taxon>
        <taxon>Actinomycetota</taxon>
        <taxon>Actinomycetes</taxon>
        <taxon>Kitasatosporales</taxon>
        <taxon>Streptomycetaceae</taxon>
        <taxon>Streptomyces</taxon>
    </lineage>
</organism>
<dbReference type="Proteomes" id="UP000590647">
    <property type="component" value="Unassembled WGS sequence"/>
</dbReference>
<gene>
    <name evidence="1" type="ORF">HDA41_003491</name>
</gene>
<proteinExistence type="predicted"/>
<comment type="caution">
    <text evidence="1">The sequence shown here is derived from an EMBL/GenBank/DDBJ whole genome shotgun (WGS) entry which is preliminary data.</text>
</comment>
<dbReference type="AlphaFoldDB" id="A0A7W9H4F8"/>